<feature type="signal peptide" evidence="3">
    <location>
        <begin position="1"/>
        <end position="24"/>
    </location>
</feature>
<dbReference type="PhylomeDB" id="A0A0G4EBI8"/>
<dbReference type="Gene3D" id="2.40.50.250">
    <property type="entry name" value="bipa protein"/>
    <property type="match status" value="1"/>
</dbReference>
<dbReference type="GO" id="GO:0005525">
    <property type="term" value="F:GTP binding"/>
    <property type="evidence" value="ECO:0007669"/>
    <property type="project" value="UniProtKB-KW"/>
</dbReference>
<dbReference type="AlphaFoldDB" id="A0A0G4EBI8"/>
<dbReference type="OMA" id="MEVYKGQ"/>
<evidence type="ECO:0000313" key="5">
    <source>
        <dbReference type="EMBL" id="CEL92887.1"/>
    </source>
</evidence>
<keyword evidence="3" id="KW-0732">Signal</keyword>
<dbReference type="Proteomes" id="UP000041254">
    <property type="component" value="Unassembled WGS sequence"/>
</dbReference>
<dbReference type="Pfam" id="PF22042">
    <property type="entry name" value="EF-G_D2"/>
    <property type="match status" value="1"/>
</dbReference>
<keyword evidence="1" id="KW-0547">Nucleotide-binding</keyword>
<evidence type="ECO:0000313" key="6">
    <source>
        <dbReference type="Proteomes" id="UP000041254"/>
    </source>
</evidence>
<dbReference type="FunFam" id="2.40.50.250:FF:000001">
    <property type="entry name" value="GTP-binding protein TypA"/>
    <property type="match status" value="1"/>
</dbReference>
<sequence>MSVFCSWPRWLVLACATVVQLSQGLQRLSRTAFMPPLHAMQPGRISANMHRRSPHWRMAAPAAVAEKTVEETTVKRRADIRNIAIIAHVDHGKTTLVDAMLQQAAVFREGQQMQERVMDSNDQERERGITILAKNTAINYKGTKINLVDTPGHADFGGEVERIMNMVDGVLLVVDSVEGPKPQTRFVLKKALEAGCEAVVVVNKCDRPAARPEVVIERTFDLFLDLDASEEQLEFQAIYASALKGQSGWEPDQLQDNMECLFEAILKLPGPVVVEGNPLQMMIANVDYDTYKGRLAIGRLQAGSLKPSMGVGLARPGEAVRRGSISELFMFNNLGRTAVEEATAGDIVMFSGLSDFTIGDTVVDPNNPQPLVPIKVEEPTVRMSLGVNKSPLVGKDPDGKLLTSAQIRDRLVKELDKNVALKVDFEGGGGDSYEVSGRGQMHLTVLIENMRREGFEMTVGPPTVIIKEIDGEKCEPWEGVEITVPENYMGGVVQEMQVRKSEMVQMHPANDEGNVCLEYLMPTRASIGLRSQLLTLTRGTALIDSTFDSYRKLAGDISPRERGSLLASETGKATSNGILNAQVRGNLFVSPGTEVYKGMIVGMNAKPDDLKVNVCKEKALTNVRSATKTITEGVVPPIEVTLDSAVEYIGPDEVVEVTPNFLRMAKRDTDAKIGKRK</sequence>
<dbReference type="PRINTS" id="PR00315">
    <property type="entry name" value="ELONGATNFCT"/>
</dbReference>
<dbReference type="Gene3D" id="3.30.70.240">
    <property type="match status" value="1"/>
</dbReference>
<dbReference type="NCBIfam" id="TIGR01394">
    <property type="entry name" value="TypA_BipA"/>
    <property type="match status" value="1"/>
</dbReference>
<keyword evidence="6" id="KW-1185">Reference proteome</keyword>
<dbReference type="InterPro" id="IPR047041">
    <property type="entry name" value="BipA_GTP-bd_dom"/>
</dbReference>
<dbReference type="InterPro" id="IPR006298">
    <property type="entry name" value="BipA"/>
</dbReference>
<dbReference type="FunFam" id="3.30.70.240:FF:000002">
    <property type="entry name" value="GTP-binding protein TypA"/>
    <property type="match status" value="1"/>
</dbReference>
<dbReference type="PROSITE" id="PS00301">
    <property type="entry name" value="G_TR_1"/>
    <property type="match status" value="1"/>
</dbReference>
<dbReference type="CDD" id="cd03710">
    <property type="entry name" value="BipA_TypA_C"/>
    <property type="match status" value="1"/>
</dbReference>
<dbReference type="VEuPathDB" id="CryptoDB:Vbra_11124"/>
<dbReference type="InterPro" id="IPR048876">
    <property type="entry name" value="BipA_C"/>
</dbReference>
<evidence type="ECO:0000256" key="2">
    <source>
        <dbReference type="ARBA" id="ARBA00023134"/>
    </source>
</evidence>
<dbReference type="SUPFAM" id="SSF50447">
    <property type="entry name" value="Translation proteins"/>
    <property type="match status" value="1"/>
</dbReference>
<evidence type="ECO:0000259" key="4">
    <source>
        <dbReference type="PROSITE" id="PS51722"/>
    </source>
</evidence>
<dbReference type="InterPro" id="IPR027417">
    <property type="entry name" value="P-loop_NTPase"/>
</dbReference>
<dbReference type="InterPro" id="IPR009000">
    <property type="entry name" value="Transl_B-barrel_sf"/>
</dbReference>
<dbReference type="Gene3D" id="3.30.70.870">
    <property type="entry name" value="Elongation Factor G (Translational Gtpase), domain 3"/>
    <property type="match status" value="1"/>
</dbReference>
<dbReference type="CDD" id="cd03691">
    <property type="entry name" value="BipA_TypA_II"/>
    <property type="match status" value="1"/>
</dbReference>
<evidence type="ECO:0000256" key="1">
    <source>
        <dbReference type="ARBA" id="ARBA00022741"/>
    </source>
</evidence>
<dbReference type="InterPro" id="IPR035647">
    <property type="entry name" value="EFG_III/V"/>
</dbReference>
<dbReference type="CDD" id="cd01891">
    <property type="entry name" value="TypA_BipA"/>
    <property type="match status" value="1"/>
</dbReference>
<dbReference type="GO" id="GO:0005829">
    <property type="term" value="C:cytosol"/>
    <property type="evidence" value="ECO:0007669"/>
    <property type="project" value="TreeGrafter"/>
</dbReference>
<feature type="domain" description="Tr-type G" evidence="4">
    <location>
        <begin position="78"/>
        <end position="272"/>
    </location>
</feature>
<dbReference type="Gene3D" id="2.40.30.10">
    <property type="entry name" value="Translation factors"/>
    <property type="match status" value="1"/>
</dbReference>
<dbReference type="InterPro" id="IPR053905">
    <property type="entry name" value="EF-G-like_DII"/>
</dbReference>
<dbReference type="InterPro" id="IPR042116">
    <property type="entry name" value="TypA/BipA_C"/>
</dbReference>
<dbReference type="GO" id="GO:1990904">
    <property type="term" value="C:ribonucleoprotein complex"/>
    <property type="evidence" value="ECO:0007669"/>
    <property type="project" value="TreeGrafter"/>
</dbReference>
<dbReference type="Gene3D" id="3.40.50.300">
    <property type="entry name" value="P-loop containing nucleotide triphosphate hydrolases"/>
    <property type="match status" value="1"/>
</dbReference>
<dbReference type="SUPFAM" id="SSF54980">
    <property type="entry name" value="EF-G C-terminal domain-like"/>
    <property type="match status" value="2"/>
</dbReference>
<dbReference type="InterPro" id="IPR031157">
    <property type="entry name" value="G_TR_CS"/>
</dbReference>
<dbReference type="FunFam" id="3.40.50.300:FF:000055">
    <property type="entry name" value="GTP-binding protein TypA"/>
    <property type="match status" value="1"/>
</dbReference>
<evidence type="ECO:0000256" key="3">
    <source>
        <dbReference type="SAM" id="SignalP"/>
    </source>
</evidence>
<dbReference type="InParanoid" id="A0A0G4EBI8"/>
<dbReference type="InterPro" id="IPR035651">
    <property type="entry name" value="BipA_V"/>
</dbReference>
<dbReference type="InterPro" id="IPR047042">
    <property type="entry name" value="BipA_II"/>
</dbReference>
<dbReference type="SUPFAM" id="SSF52540">
    <property type="entry name" value="P-loop containing nucleoside triphosphate hydrolases"/>
    <property type="match status" value="1"/>
</dbReference>
<dbReference type="InterPro" id="IPR000640">
    <property type="entry name" value="EFG_V-like"/>
</dbReference>
<dbReference type="Pfam" id="PF00679">
    <property type="entry name" value="EFG_C"/>
    <property type="match status" value="1"/>
</dbReference>
<dbReference type="GO" id="GO:0003924">
    <property type="term" value="F:GTPase activity"/>
    <property type="evidence" value="ECO:0007669"/>
    <property type="project" value="InterPro"/>
</dbReference>
<dbReference type="PANTHER" id="PTHR42908:SF8">
    <property type="entry name" value="TR-TYPE G DOMAIN-CONTAINING PROTEIN"/>
    <property type="match status" value="1"/>
</dbReference>
<dbReference type="Pfam" id="PF00009">
    <property type="entry name" value="GTP_EFTU"/>
    <property type="match status" value="1"/>
</dbReference>
<reference evidence="5 6" key="1">
    <citation type="submission" date="2014-11" db="EMBL/GenBank/DDBJ databases">
        <authorList>
            <person name="Zhu J."/>
            <person name="Qi W."/>
            <person name="Song R."/>
        </authorList>
    </citation>
    <scope>NUCLEOTIDE SEQUENCE [LARGE SCALE GENOMIC DNA]</scope>
</reference>
<dbReference type="PANTHER" id="PTHR42908">
    <property type="entry name" value="TRANSLATION ELONGATION FACTOR-RELATED"/>
    <property type="match status" value="1"/>
</dbReference>
<organism evidence="5 6">
    <name type="scientific">Vitrella brassicaformis (strain CCMP3155)</name>
    <dbReference type="NCBI Taxonomy" id="1169540"/>
    <lineage>
        <taxon>Eukaryota</taxon>
        <taxon>Sar</taxon>
        <taxon>Alveolata</taxon>
        <taxon>Colpodellida</taxon>
        <taxon>Vitrellaceae</taxon>
        <taxon>Vitrella</taxon>
    </lineage>
</organism>
<feature type="chain" id="PRO_5005187391" description="Tr-type G domain-containing protein" evidence="3">
    <location>
        <begin position="25"/>
        <end position="677"/>
    </location>
</feature>
<dbReference type="PROSITE" id="PS51722">
    <property type="entry name" value="G_TR_2"/>
    <property type="match status" value="1"/>
</dbReference>
<gene>
    <name evidence="5" type="ORF">Vbra_11124</name>
</gene>
<dbReference type="STRING" id="1169540.A0A0G4EBI8"/>
<dbReference type="InterPro" id="IPR005225">
    <property type="entry name" value="Small_GTP-bd"/>
</dbReference>
<dbReference type="Pfam" id="PF21018">
    <property type="entry name" value="BipA_C"/>
    <property type="match status" value="1"/>
</dbReference>
<keyword evidence="2" id="KW-0342">GTP-binding</keyword>
<name>A0A0G4EBI8_VITBC</name>
<proteinExistence type="predicted"/>
<dbReference type="OrthoDB" id="364892at2759"/>
<dbReference type="FunFam" id="3.30.70.870:FF:000003">
    <property type="entry name" value="GTP-binding protein TypA"/>
    <property type="match status" value="1"/>
</dbReference>
<dbReference type="InterPro" id="IPR000795">
    <property type="entry name" value="T_Tr_GTP-bd_dom"/>
</dbReference>
<dbReference type="EMBL" id="CDMY01000117">
    <property type="protein sequence ID" value="CEL92887.1"/>
    <property type="molecule type" value="Genomic_DNA"/>
</dbReference>
<protein>
    <recommendedName>
        <fullName evidence="4">Tr-type G domain-containing protein</fullName>
    </recommendedName>
</protein>
<dbReference type="NCBIfam" id="TIGR00231">
    <property type="entry name" value="small_GTP"/>
    <property type="match status" value="1"/>
</dbReference>
<accession>A0A0G4EBI8</accession>